<dbReference type="EMBL" id="JAAAID010000268">
    <property type="protein sequence ID" value="KAG0019676.1"/>
    <property type="molecule type" value="Genomic_DNA"/>
</dbReference>
<dbReference type="CDD" id="cd03062">
    <property type="entry name" value="TRX_Fd_Sucrase"/>
    <property type="match status" value="1"/>
</dbReference>
<comment type="caution">
    <text evidence="3">The sequence shown here is derived from an EMBL/GenBank/DDBJ whole genome shotgun (WGS) entry which is preliminary data.</text>
</comment>
<dbReference type="Pfam" id="PF06999">
    <property type="entry name" value="Suc_Fer-like"/>
    <property type="match status" value="1"/>
</dbReference>
<dbReference type="Gene3D" id="3.40.30.10">
    <property type="entry name" value="Glutaredoxin"/>
    <property type="match status" value="1"/>
</dbReference>
<evidence type="ECO:0000256" key="2">
    <source>
        <dbReference type="SAM" id="SignalP"/>
    </source>
</evidence>
<dbReference type="Proteomes" id="UP000703661">
    <property type="component" value="Unassembled WGS sequence"/>
</dbReference>
<feature type="compositionally biased region" description="Low complexity" evidence="1">
    <location>
        <begin position="20"/>
        <end position="37"/>
    </location>
</feature>
<organism evidence="3 4">
    <name type="scientific">Entomortierella chlamydospora</name>
    <dbReference type="NCBI Taxonomy" id="101097"/>
    <lineage>
        <taxon>Eukaryota</taxon>
        <taxon>Fungi</taxon>
        <taxon>Fungi incertae sedis</taxon>
        <taxon>Mucoromycota</taxon>
        <taxon>Mortierellomycotina</taxon>
        <taxon>Mortierellomycetes</taxon>
        <taxon>Mortierellales</taxon>
        <taxon>Mortierellaceae</taxon>
        <taxon>Entomortierella</taxon>
    </lineage>
</organism>
<dbReference type="PANTHER" id="PTHR31902">
    <property type="entry name" value="ACTIN PATCHES DISTAL PROTEIN 1"/>
    <property type="match status" value="1"/>
</dbReference>
<evidence type="ECO:0008006" key="5">
    <source>
        <dbReference type="Google" id="ProtNLM"/>
    </source>
</evidence>
<evidence type="ECO:0000256" key="1">
    <source>
        <dbReference type="SAM" id="MobiDB-lite"/>
    </source>
</evidence>
<sequence length="445" mass="49113">MIITSAVALGVIKSLVLDSPPATSATAAEETTTATTTVHISEKSQPEQQQPEQQQQQKQKQKQKQGPKEIKCEDDINIPYVSVADCNTCPVPCADQDHLHYPSYLKMDYELPLLHSMKPYTRHVLISTGKDDWEHSIDEEEGSLAQYLQKAINEGQQRFKDANGGKDAPRIMLTNTSRMSENWDGPGWQVIVLPDNIVVNNVTPEQCDDFYEAFLKPTAGTVDRESNGSALVVEKDLGVNGHHHQNGNGSSTTSSTIKSQQTQEGSTTRTTTTTTTTTTTISSSSSSSHSNLSSTGQQDAQHRLLHQSGEVSKQVTAGKTTFLAHKWQPKAAVMICSHRKRDKRCGVTAPILKKEFLRILRSRDIYGDCEGDVEIWLISHIGGHKFAGNVIVHKSEGTAIWYGRVEPCHVQAIVDVTIEKGEVIQELYRGSMSGSFDQSKKKVAW</sequence>
<feature type="region of interest" description="Disordered" evidence="1">
    <location>
        <begin position="20"/>
        <end position="70"/>
    </location>
</feature>
<reference evidence="3" key="1">
    <citation type="journal article" date="2020" name="Fungal Divers.">
        <title>Resolving the Mortierellaceae phylogeny through synthesis of multi-gene phylogenetics and phylogenomics.</title>
        <authorList>
            <person name="Vandepol N."/>
            <person name="Liber J."/>
            <person name="Desiro A."/>
            <person name="Na H."/>
            <person name="Kennedy M."/>
            <person name="Barry K."/>
            <person name="Grigoriev I.V."/>
            <person name="Miller A.N."/>
            <person name="O'Donnell K."/>
            <person name="Stajich J.E."/>
            <person name="Bonito G."/>
        </authorList>
    </citation>
    <scope>NUCLEOTIDE SEQUENCE</scope>
    <source>
        <strain evidence="3">NRRL 2769</strain>
    </source>
</reference>
<protein>
    <recommendedName>
        <fullName evidence="5">Sucrase ferredoxin domain-containing protein</fullName>
    </recommendedName>
</protein>
<accession>A0A9P6T248</accession>
<feature type="compositionally biased region" description="Low complexity" evidence="1">
    <location>
        <begin position="246"/>
        <end position="295"/>
    </location>
</feature>
<dbReference type="InterPro" id="IPR036249">
    <property type="entry name" value="Thioredoxin-like_sf"/>
</dbReference>
<proteinExistence type="predicted"/>
<evidence type="ECO:0000313" key="3">
    <source>
        <dbReference type="EMBL" id="KAG0019676.1"/>
    </source>
</evidence>
<feature type="compositionally biased region" description="Low complexity" evidence="1">
    <location>
        <begin position="46"/>
        <end position="58"/>
    </location>
</feature>
<dbReference type="AlphaFoldDB" id="A0A9P6T248"/>
<dbReference type="InterPro" id="IPR009737">
    <property type="entry name" value="Aim32/Apd1-like"/>
</dbReference>
<feature type="region of interest" description="Disordered" evidence="1">
    <location>
        <begin position="238"/>
        <end position="301"/>
    </location>
</feature>
<dbReference type="OrthoDB" id="10253744at2759"/>
<feature type="signal peptide" evidence="2">
    <location>
        <begin position="1"/>
        <end position="18"/>
    </location>
</feature>
<feature type="chain" id="PRO_5040214045" description="Sucrase ferredoxin domain-containing protein" evidence="2">
    <location>
        <begin position="19"/>
        <end position="445"/>
    </location>
</feature>
<name>A0A9P6T248_9FUNG</name>
<feature type="non-terminal residue" evidence="3">
    <location>
        <position position="1"/>
    </location>
</feature>
<gene>
    <name evidence="3" type="ORF">BGZ80_005435</name>
</gene>
<dbReference type="SUPFAM" id="SSF52833">
    <property type="entry name" value="Thioredoxin-like"/>
    <property type="match status" value="1"/>
</dbReference>
<keyword evidence="4" id="KW-1185">Reference proteome</keyword>
<evidence type="ECO:0000313" key="4">
    <source>
        <dbReference type="Proteomes" id="UP000703661"/>
    </source>
</evidence>
<keyword evidence="2" id="KW-0732">Signal</keyword>
<dbReference type="PANTHER" id="PTHR31902:SF14">
    <property type="entry name" value="ACTIN PATCHES DISTAL PROTEIN 1"/>
    <property type="match status" value="1"/>
</dbReference>